<dbReference type="Proteomes" id="UP000249619">
    <property type="component" value="Unassembled WGS sequence"/>
</dbReference>
<gene>
    <name evidence="2" type="ORF">DDE83_003086</name>
</gene>
<evidence type="ECO:0000256" key="1">
    <source>
        <dbReference type="SAM" id="SignalP"/>
    </source>
</evidence>
<keyword evidence="1" id="KW-0732">Signal</keyword>
<accession>A0A364N886</accession>
<dbReference type="OrthoDB" id="3921300at2759"/>
<dbReference type="EMBL" id="QGDH01000034">
    <property type="protein sequence ID" value="RAR13490.1"/>
    <property type="molecule type" value="Genomic_DNA"/>
</dbReference>
<dbReference type="AlphaFoldDB" id="A0A364N886"/>
<evidence type="ECO:0000313" key="3">
    <source>
        <dbReference type="Proteomes" id="UP000249619"/>
    </source>
</evidence>
<reference evidence="3" key="1">
    <citation type="submission" date="2018-05" db="EMBL/GenBank/DDBJ databases">
        <title>Draft genome sequence of Stemphylium lycopersici strain CIDEFI 213.</title>
        <authorList>
            <person name="Medina R."/>
            <person name="Franco M.E.E."/>
            <person name="Lucentini C.G."/>
            <person name="Saparrat M.C.N."/>
            <person name="Balatti P.A."/>
        </authorList>
    </citation>
    <scope>NUCLEOTIDE SEQUENCE [LARGE SCALE GENOMIC DNA]</scope>
    <source>
        <strain evidence="3">CIDEFI 213</strain>
    </source>
</reference>
<feature type="signal peptide" evidence="1">
    <location>
        <begin position="1"/>
        <end position="19"/>
    </location>
</feature>
<keyword evidence="3" id="KW-1185">Reference proteome</keyword>
<protein>
    <submittedName>
        <fullName evidence="2">Uncharacterized protein</fullName>
    </submittedName>
</protein>
<organism evidence="2 3">
    <name type="scientific">Stemphylium lycopersici</name>
    <name type="common">Tomato gray leaf spot disease fungus</name>
    <name type="synonym">Thyrospora lycopersici</name>
    <dbReference type="NCBI Taxonomy" id="183478"/>
    <lineage>
        <taxon>Eukaryota</taxon>
        <taxon>Fungi</taxon>
        <taxon>Dikarya</taxon>
        <taxon>Ascomycota</taxon>
        <taxon>Pezizomycotina</taxon>
        <taxon>Dothideomycetes</taxon>
        <taxon>Pleosporomycetidae</taxon>
        <taxon>Pleosporales</taxon>
        <taxon>Pleosporineae</taxon>
        <taxon>Pleosporaceae</taxon>
        <taxon>Stemphylium</taxon>
    </lineage>
</organism>
<feature type="chain" id="PRO_5017065501" evidence="1">
    <location>
        <begin position="20"/>
        <end position="197"/>
    </location>
</feature>
<comment type="caution">
    <text evidence="2">The sequence shown here is derived from an EMBL/GenBank/DDBJ whole genome shotgun (WGS) entry which is preliminary data.</text>
</comment>
<name>A0A364N886_STELY</name>
<sequence length="197" mass="21458">MLSQHALLLLTAVIPRALCTAIPSEDASIHPNIPRDFVDRVMASFTTDEDGQLVSRAELHQRTLASRRLEKRAIPSDEACGDAVWVSRYCRSDVGPRQWHDRCLPIDGGPGFWVGGICPVNTYCSEEVDCDDDETIICTPATPPREDNIGSTSRGRKQYGYRTIKPVASVGPSQHLSSIQLLLGINSGSTSGHLGSE</sequence>
<evidence type="ECO:0000313" key="2">
    <source>
        <dbReference type="EMBL" id="RAR13490.1"/>
    </source>
</evidence>
<proteinExistence type="predicted"/>